<evidence type="ECO:0000259" key="1">
    <source>
        <dbReference type="Pfam" id="PF05685"/>
    </source>
</evidence>
<keyword evidence="3" id="KW-1185">Reference proteome</keyword>
<proteinExistence type="predicted"/>
<dbReference type="OrthoDB" id="9799703at2"/>
<evidence type="ECO:0000313" key="3">
    <source>
        <dbReference type="Proteomes" id="UP000319769"/>
    </source>
</evidence>
<sequence>MVTPRSPLTIAEYTALGETQRGYTELQAGRLLRSPSVQPARNIASMLFCAQLTAQVPAAYVVIQRVDIDLELAPPDAPGFSRRPDLVVVERRGLERVERDGTMLRASEILIVVEIVSPSSKRMDTVVKHDEYADAGIPHYWIVDLEAPISLVACHLAGEFGYQDAPAATTTFTTREPFPTELDLTRLTG</sequence>
<dbReference type="GO" id="GO:0004519">
    <property type="term" value="F:endonuclease activity"/>
    <property type="evidence" value="ECO:0007669"/>
    <property type="project" value="UniProtKB-KW"/>
</dbReference>
<dbReference type="Gene3D" id="3.90.1570.10">
    <property type="entry name" value="tt1808, chain A"/>
    <property type="match status" value="1"/>
</dbReference>
<dbReference type="PANTHER" id="PTHR35400:SF3">
    <property type="entry name" value="SLL1072 PROTEIN"/>
    <property type="match status" value="1"/>
</dbReference>
<organism evidence="2 3">
    <name type="scientific">Amycolatopsis acidicola</name>
    <dbReference type="NCBI Taxonomy" id="2596893"/>
    <lineage>
        <taxon>Bacteria</taxon>
        <taxon>Bacillati</taxon>
        <taxon>Actinomycetota</taxon>
        <taxon>Actinomycetes</taxon>
        <taxon>Pseudonocardiales</taxon>
        <taxon>Pseudonocardiaceae</taxon>
        <taxon>Amycolatopsis</taxon>
    </lineage>
</organism>
<dbReference type="RefSeq" id="WP_144747450.1">
    <property type="nucleotide sequence ID" value="NZ_VMNW02000034.1"/>
</dbReference>
<dbReference type="CDD" id="cd06260">
    <property type="entry name" value="DUF820-like"/>
    <property type="match status" value="1"/>
</dbReference>
<dbReference type="Proteomes" id="UP000319769">
    <property type="component" value="Unassembled WGS sequence"/>
</dbReference>
<keyword evidence="2" id="KW-0255">Endonuclease</keyword>
<feature type="domain" description="Putative restriction endonuclease" evidence="1">
    <location>
        <begin position="11"/>
        <end position="184"/>
    </location>
</feature>
<dbReference type="PANTHER" id="PTHR35400">
    <property type="entry name" value="SLR1083 PROTEIN"/>
    <property type="match status" value="1"/>
</dbReference>
<dbReference type="SUPFAM" id="SSF52980">
    <property type="entry name" value="Restriction endonuclease-like"/>
    <property type="match status" value="1"/>
</dbReference>
<gene>
    <name evidence="2" type="ORF">FPZ12_022510</name>
</gene>
<protein>
    <submittedName>
        <fullName evidence="2">Uma2 family endonuclease</fullName>
    </submittedName>
</protein>
<reference evidence="2" key="1">
    <citation type="submission" date="2019-09" db="EMBL/GenBank/DDBJ databases">
        <authorList>
            <person name="Teo W.F.A."/>
            <person name="Duangmal K."/>
        </authorList>
    </citation>
    <scope>NUCLEOTIDE SEQUENCE [LARGE SCALE GENOMIC DNA]</scope>
    <source>
        <strain evidence="2">K81G1</strain>
    </source>
</reference>
<dbReference type="AlphaFoldDB" id="A0A5N0V1J4"/>
<dbReference type="EMBL" id="VMNW02000034">
    <property type="protein sequence ID" value="KAA9158612.1"/>
    <property type="molecule type" value="Genomic_DNA"/>
</dbReference>
<comment type="caution">
    <text evidence="2">The sequence shown here is derived from an EMBL/GenBank/DDBJ whole genome shotgun (WGS) entry which is preliminary data.</text>
</comment>
<dbReference type="Pfam" id="PF05685">
    <property type="entry name" value="Uma2"/>
    <property type="match status" value="1"/>
</dbReference>
<evidence type="ECO:0000313" key="2">
    <source>
        <dbReference type="EMBL" id="KAA9158612.1"/>
    </source>
</evidence>
<accession>A0A5N0V1J4</accession>
<name>A0A5N0V1J4_9PSEU</name>
<keyword evidence="2" id="KW-0540">Nuclease</keyword>
<keyword evidence="2" id="KW-0378">Hydrolase</keyword>
<dbReference type="InterPro" id="IPR008538">
    <property type="entry name" value="Uma2"/>
</dbReference>
<dbReference type="InterPro" id="IPR011335">
    <property type="entry name" value="Restrct_endonuc-II-like"/>
</dbReference>
<dbReference type="InterPro" id="IPR012296">
    <property type="entry name" value="Nuclease_put_TT1808"/>
</dbReference>